<proteinExistence type="inferred from homology"/>
<dbReference type="Pfam" id="PF01370">
    <property type="entry name" value="Epimerase"/>
    <property type="match status" value="1"/>
</dbReference>
<evidence type="ECO:0000313" key="4">
    <source>
        <dbReference type="Proteomes" id="UP001595616"/>
    </source>
</evidence>
<evidence type="ECO:0000256" key="1">
    <source>
        <dbReference type="ARBA" id="ARBA00007637"/>
    </source>
</evidence>
<keyword evidence="4" id="KW-1185">Reference proteome</keyword>
<evidence type="ECO:0000313" key="3">
    <source>
        <dbReference type="EMBL" id="MFC3813065.1"/>
    </source>
</evidence>
<sequence>MNGRVLVTGGCGFVGSNLAIKLKTDYPALEIVVLDNLKRRGSELNLPRLKELGIAFVHGDIRNKEDFDEVGEIDILLEAAAEPSVLAGINSTPDYVLNSNLVGTINCLNFALKNKAKFIFLSTSRIYPIHNLNKISYTESATRFEIDETQTLPGVGPNGIAENFDLNGARSFYGTSKLASELLIQEYVEFYGLKAVINRCGVITGPWQMGKIDQGVVVLWLAKHYWKNNLSYIGFGGEGKQVRDILHITDLYELIKLELLDIDHFSGQIFNVGGGKEISVSLQELTAICEEVTGNKIEISQVAENRSADIPIYITDNTKITNHCGWKPQIGPKEILSDVFEWLKNNEESVKKLLS</sequence>
<dbReference type="PANTHER" id="PTHR43000">
    <property type="entry name" value="DTDP-D-GLUCOSE 4,6-DEHYDRATASE-RELATED"/>
    <property type="match status" value="1"/>
</dbReference>
<comment type="similarity">
    <text evidence="1">Belongs to the NAD(P)-dependent epimerase/dehydratase family.</text>
</comment>
<dbReference type="InterPro" id="IPR001509">
    <property type="entry name" value="Epimerase_deHydtase"/>
</dbReference>
<gene>
    <name evidence="3" type="ORF">ACFOOI_20540</name>
</gene>
<dbReference type="SUPFAM" id="SSF51735">
    <property type="entry name" value="NAD(P)-binding Rossmann-fold domains"/>
    <property type="match status" value="1"/>
</dbReference>
<dbReference type="RefSeq" id="WP_379839971.1">
    <property type="nucleotide sequence ID" value="NZ_JBHRYQ010000001.1"/>
</dbReference>
<feature type="domain" description="NAD-dependent epimerase/dehydratase" evidence="2">
    <location>
        <begin position="5"/>
        <end position="273"/>
    </location>
</feature>
<dbReference type="Gene3D" id="3.40.50.720">
    <property type="entry name" value="NAD(P)-binding Rossmann-like Domain"/>
    <property type="match status" value="1"/>
</dbReference>
<dbReference type="InterPro" id="IPR036291">
    <property type="entry name" value="NAD(P)-bd_dom_sf"/>
</dbReference>
<reference evidence="4" key="1">
    <citation type="journal article" date="2019" name="Int. J. Syst. Evol. Microbiol.">
        <title>The Global Catalogue of Microorganisms (GCM) 10K type strain sequencing project: providing services to taxonomists for standard genome sequencing and annotation.</title>
        <authorList>
            <consortium name="The Broad Institute Genomics Platform"/>
            <consortium name="The Broad Institute Genome Sequencing Center for Infectious Disease"/>
            <person name="Wu L."/>
            <person name="Ma J."/>
        </authorList>
    </citation>
    <scope>NUCLEOTIDE SEQUENCE [LARGE SCALE GENOMIC DNA]</scope>
    <source>
        <strain evidence="4">CECT 7956</strain>
    </source>
</reference>
<accession>A0ABV7Z1A1</accession>
<comment type="caution">
    <text evidence="3">The sequence shown here is derived from an EMBL/GenBank/DDBJ whole genome shotgun (WGS) entry which is preliminary data.</text>
</comment>
<dbReference type="Proteomes" id="UP001595616">
    <property type="component" value="Unassembled WGS sequence"/>
</dbReference>
<name>A0ABV7Z1A1_9BACT</name>
<protein>
    <submittedName>
        <fullName evidence="3">NAD-dependent epimerase/dehydratase family protein</fullName>
    </submittedName>
</protein>
<dbReference type="EMBL" id="JBHRYQ010000001">
    <property type="protein sequence ID" value="MFC3813065.1"/>
    <property type="molecule type" value="Genomic_DNA"/>
</dbReference>
<evidence type="ECO:0000259" key="2">
    <source>
        <dbReference type="Pfam" id="PF01370"/>
    </source>
</evidence>
<organism evidence="3 4">
    <name type="scientific">Lacihabitans lacunae</name>
    <dbReference type="NCBI Taxonomy" id="1028214"/>
    <lineage>
        <taxon>Bacteria</taxon>
        <taxon>Pseudomonadati</taxon>
        <taxon>Bacteroidota</taxon>
        <taxon>Cytophagia</taxon>
        <taxon>Cytophagales</taxon>
        <taxon>Leadbetterellaceae</taxon>
        <taxon>Lacihabitans</taxon>
    </lineage>
</organism>